<dbReference type="RefSeq" id="WP_166278291.1">
    <property type="nucleotide sequence ID" value="NZ_JAAFGS010000009.1"/>
</dbReference>
<feature type="region of interest" description="Disordered" evidence="5">
    <location>
        <begin position="38"/>
        <end position="57"/>
    </location>
</feature>
<evidence type="ECO:0000313" key="8">
    <source>
        <dbReference type="EMBL" id="NGZ77597.1"/>
    </source>
</evidence>
<dbReference type="PANTHER" id="PTHR30532">
    <property type="entry name" value="IRON III DICITRATE-BINDING PERIPLASMIC PROTEIN"/>
    <property type="match status" value="1"/>
</dbReference>
<reference evidence="8 9" key="1">
    <citation type="submission" date="2020-01" db="EMBL/GenBank/DDBJ databases">
        <title>Polyphasic characterisation and genomic insights into a novel alkali tolerant bacterium VR-M41.</title>
        <authorList>
            <person name="Vemuluri V.R."/>
        </authorList>
    </citation>
    <scope>NUCLEOTIDE SEQUENCE [LARGE SCALE GENOMIC DNA]</scope>
    <source>
        <strain evidence="8 9">VR-M41</strain>
    </source>
</reference>
<keyword evidence="4 6" id="KW-0732">Signal</keyword>
<dbReference type="InterPro" id="IPR051313">
    <property type="entry name" value="Bact_iron-sidero_bind"/>
</dbReference>
<feature type="domain" description="Fe/B12 periplasmic-binding" evidence="7">
    <location>
        <begin position="76"/>
        <end position="338"/>
    </location>
</feature>
<evidence type="ECO:0000256" key="1">
    <source>
        <dbReference type="ARBA" id="ARBA00004196"/>
    </source>
</evidence>
<keyword evidence="9" id="KW-1185">Reference proteome</keyword>
<dbReference type="Proteomes" id="UP000800303">
    <property type="component" value="Unassembled WGS sequence"/>
</dbReference>
<comment type="similarity">
    <text evidence="2">Belongs to the bacterial solute-binding protein 8 family.</text>
</comment>
<name>A0ABX0F9L7_9BACL</name>
<gene>
    <name evidence="8" type="ORF">GYN08_20095</name>
</gene>
<evidence type="ECO:0000256" key="2">
    <source>
        <dbReference type="ARBA" id="ARBA00008814"/>
    </source>
</evidence>
<dbReference type="EMBL" id="JAAFGS010000009">
    <property type="protein sequence ID" value="NGZ77597.1"/>
    <property type="molecule type" value="Genomic_DNA"/>
</dbReference>
<dbReference type="PROSITE" id="PS50983">
    <property type="entry name" value="FE_B12_PBP"/>
    <property type="match status" value="1"/>
</dbReference>
<comment type="caution">
    <text evidence="8">The sequence shown here is derived from an EMBL/GenBank/DDBJ whole genome shotgun (WGS) entry which is preliminary data.</text>
</comment>
<feature type="chain" id="PRO_5045538931" evidence="6">
    <location>
        <begin position="31"/>
        <end position="338"/>
    </location>
</feature>
<feature type="signal peptide" evidence="6">
    <location>
        <begin position="1"/>
        <end position="30"/>
    </location>
</feature>
<evidence type="ECO:0000259" key="7">
    <source>
        <dbReference type="PROSITE" id="PS50983"/>
    </source>
</evidence>
<evidence type="ECO:0000256" key="5">
    <source>
        <dbReference type="SAM" id="MobiDB-lite"/>
    </source>
</evidence>
<organism evidence="8 9">
    <name type="scientific">Saccharibacillus alkalitolerans</name>
    <dbReference type="NCBI Taxonomy" id="2705290"/>
    <lineage>
        <taxon>Bacteria</taxon>
        <taxon>Bacillati</taxon>
        <taxon>Bacillota</taxon>
        <taxon>Bacilli</taxon>
        <taxon>Bacillales</taxon>
        <taxon>Paenibacillaceae</taxon>
        <taxon>Saccharibacillus</taxon>
    </lineage>
</organism>
<keyword evidence="3" id="KW-0813">Transport</keyword>
<accession>A0ABX0F9L7</accession>
<dbReference type="PANTHER" id="PTHR30532:SF1">
    <property type="entry name" value="IRON(3+)-HYDROXAMATE-BINDING PROTEIN FHUD"/>
    <property type="match status" value="1"/>
</dbReference>
<comment type="subcellular location">
    <subcellularLocation>
        <location evidence="1">Cell envelope</location>
    </subcellularLocation>
</comment>
<evidence type="ECO:0000313" key="9">
    <source>
        <dbReference type="Proteomes" id="UP000800303"/>
    </source>
</evidence>
<dbReference type="Gene3D" id="3.40.50.1980">
    <property type="entry name" value="Nitrogenase molybdenum iron protein domain"/>
    <property type="match status" value="2"/>
</dbReference>
<dbReference type="SUPFAM" id="SSF53807">
    <property type="entry name" value="Helical backbone' metal receptor"/>
    <property type="match status" value="1"/>
</dbReference>
<evidence type="ECO:0000256" key="6">
    <source>
        <dbReference type="SAM" id="SignalP"/>
    </source>
</evidence>
<sequence length="338" mass="36110">MPPNPLCVLSKSAGALLLAGVLLIAGCAASGNGSSAAKNFSAADSPSAPAAGTTAADTRTVPHLKGESIIPAKPGRIASLDYRLTDFLLALGVKPYASATYPGGVMPPYLEASALEGVQPLGDEVNVEAVLNAQPDMILGRKAQADLYDQLQAIAPTVIADSPSKDWKEELRTYGDMLGRRQQADEWLNSYGKKAEEARAAIAKAVPEGSTFLYLRIMPKEVRVHGPKQALSEVLYGDLGLTPAKGVEQLEDVVPISLEVLPDYDADYIFVEIGAPNAEGDKDAEDNRSQIERTSVWKNLKAVRAGHVYEMPQWVISEAPHIKQRSLELVREALVGGK</sequence>
<evidence type="ECO:0000256" key="4">
    <source>
        <dbReference type="ARBA" id="ARBA00022729"/>
    </source>
</evidence>
<dbReference type="InterPro" id="IPR002491">
    <property type="entry name" value="ABC_transptr_periplasmic_BD"/>
</dbReference>
<protein>
    <submittedName>
        <fullName evidence="8">ABC transporter substrate-binding protein</fullName>
    </submittedName>
</protein>
<dbReference type="Pfam" id="PF01497">
    <property type="entry name" value="Peripla_BP_2"/>
    <property type="match status" value="1"/>
</dbReference>
<evidence type="ECO:0000256" key="3">
    <source>
        <dbReference type="ARBA" id="ARBA00022448"/>
    </source>
</evidence>
<proteinExistence type="inferred from homology"/>